<dbReference type="InterPro" id="IPR013763">
    <property type="entry name" value="Cyclin-like_dom"/>
</dbReference>
<dbReference type="PANTHER" id="PTHR10177">
    <property type="entry name" value="CYCLINS"/>
    <property type="match status" value="1"/>
</dbReference>
<evidence type="ECO:0000313" key="9">
    <source>
        <dbReference type="EMBL" id="KAI7727011.1"/>
    </source>
</evidence>
<keyword evidence="10" id="KW-1185">Reference proteome</keyword>
<dbReference type="EMBL" id="JAMZMK010011469">
    <property type="protein sequence ID" value="KAI7727011.1"/>
    <property type="molecule type" value="Genomic_DNA"/>
</dbReference>
<dbReference type="InterPro" id="IPR036915">
    <property type="entry name" value="Cyclin-like_sf"/>
</dbReference>
<dbReference type="FunFam" id="1.10.472.10:FF:000091">
    <property type="entry name" value="putative cyclin-B3-1 isoform X3"/>
    <property type="match status" value="1"/>
</dbReference>
<dbReference type="SMART" id="SM00385">
    <property type="entry name" value="CYCLIN"/>
    <property type="match status" value="2"/>
</dbReference>
<comment type="caution">
    <text evidence="9">The sequence shown here is derived from an EMBL/GenBank/DDBJ whole genome shotgun (WGS) entry which is preliminary data.</text>
</comment>
<feature type="domain" description="Cyclin C-terminal" evidence="8">
    <location>
        <begin position="183"/>
        <end position="300"/>
    </location>
</feature>
<dbReference type="FunFam" id="1.10.472.10:FF:000057">
    <property type="entry name" value="Cyclin N-terminal domain containing 2"/>
    <property type="match status" value="1"/>
</dbReference>
<evidence type="ECO:0000256" key="5">
    <source>
        <dbReference type="RuleBase" id="RU000383"/>
    </source>
</evidence>
<evidence type="ECO:0000256" key="4">
    <source>
        <dbReference type="ARBA" id="ARBA00023306"/>
    </source>
</evidence>
<gene>
    <name evidence="9" type="ORF">M8C21_030487</name>
</gene>
<feature type="domain" description="Cyclin-like" evidence="7">
    <location>
        <begin position="187"/>
        <end position="269"/>
    </location>
</feature>
<evidence type="ECO:0000256" key="6">
    <source>
        <dbReference type="SAM" id="MobiDB-lite"/>
    </source>
</evidence>
<evidence type="ECO:0000256" key="2">
    <source>
        <dbReference type="ARBA" id="ARBA00022618"/>
    </source>
</evidence>
<dbReference type="AlphaFoldDB" id="A0AAD5BR55"/>
<dbReference type="Pfam" id="PF00134">
    <property type="entry name" value="Cyclin_N"/>
    <property type="match status" value="1"/>
</dbReference>
<sequence>MVLVKGLSNVKSRDSGERVTRNTETGGGRSLKVYTEDDMVATKAKRKSIPVKAETSHINARSQKAHHQSLKNYMEIQTDITPQMRGIIINWLIEVHLKFDLMQETLYLMVTLLDYYLSAVSIKKNEMQLVGLTSLLLASKYEDFWHPKVMELISISAEVYTRDQMLGMETTILKKLNFRLNLPTPYVFMLRFLRAAQGGKKFENIAFFLIELCLVEYDALHYKPSLLCASAIYVARCTLHLTPAWTPLLSKHSHYEEVQIRDCAEMILGFHQAARTTILRVTYDKFKSADRYQVALTKPLDRLPPL</sequence>
<reference evidence="9" key="1">
    <citation type="submission" date="2022-06" db="EMBL/GenBank/DDBJ databases">
        <title>Uncovering the hologenomic basis of an extraordinary plant invasion.</title>
        <authorList>
            <person name="Bieker V.C."/>
            <person name="Martin M.D."/>
            <person name="Gilbert T."/>
            <person name="Hodgins K."/>
            <person name="Battlay P."/>
            <person name="Petersen B."/>
            <person name="Wilson J."/>
        </authorList>
    </citation>
    <scope>NUCLEOTIDE SEQUENCE</scope>
    <source>
        <strain evidence="9">AA19_3_7</strain>
        <tissue evidence="9">Leaf</tissue>
    </source>
</reference>
<dbReference type="SMART" id="SM01332">
    <property type="entry name" value="Cyclin_C"/>
    <property type="match status" value="1"/>
</dbReference>
<dbReference type="SUPFAM" id="SSF47954">
    <property type="entry name" value="Cyclin-like"/>
    <property type="match status" value="2"/>
</dbReference>
<dbReference type="InterPro" id="IPR039361">
    <property type="entry name" value="Cyclin"/>
</dbReference>
<proteinExistence type="inferred from homology"/>
<evidence type="ECO:0000313" key="10">
    <source>
        <dbReference type="Proteomes" id="UP001206925"/>
    </source>
</evidence>
<keyword evidence="4" id="KW-0131">Cell cycle</keyword>
<feature type="domain" description="Cyclin-like" evidence="7">
    <location>
        <begin position="90"/>
        <end position="174"/>
    </location>
</feature>
<evidence type="ECO:0000256" key="1">
    <source>
        <dbReference type="ARBA" id="ARBA00006955"/>
    </source>
</evidence>
<evidence type="ECO:0000256" key="3">
    <source>
        <dbReference type="ARBA" id="ARBA00023127"/>
    </source>
</evidence>
<keyword evidence="3 5" id="KW-0195">Cyclin</keyword>
<name>A0AAD5BR55_AMBAR</name>
<comment type="similarity">
    <text evidence="1">Belongs to the cyclin family. Cyclin AB subfamily.</text>
</comment>
<organism evidence="9 10">
    <name type="scientific">Ambrosia artemisiifolia</name>
    <name type="common">Common ragweed</name>
    <dbReference type="NCBI Taxonomy" id="4212"/>
    <lineage>
        <taxon>Eukaryota</taxon>
        <taxon>Viridiplantae</taxon>
        <taxon>Streptophyta</taxon>
        <taxon>Embryophyta</taxon>
        <taxon>Tracheophyta</taxon>
        <taxon>Spermatophyta</taxon>
        <taxon>Magnoliopsida</taxon>
        <taxon>eudicotyledons</taxon>
        <taxon>Gunneridae</taxon>
        <taxon>Pentapetalae</taxon>
        <taxon>asterids</taxon>
        <taxon>campanulids</taxon>
        <taxon>Asterales</taxon>
        <taxon>Asteraceae</taxon>
        <taxon>Asteroideae</taxon>
        <taxon>Heliantheae alliance</taxon>
        <taxon>Heliantheae</taxon>
        <taxon>Ambrosia</taxon>
    </lineage>
</organism>
<accession>A0AAD5BR55</accession>
<evidence type="ECO:0008006" key="11">
    <source>
        <dbReference type="Google" id="ProtNLM"/>
    </source>
</evidence>
<dbReference type="Pfam" id="PF02984">
    <property type="entry name" value="Cyclin_C"/>
    <property type="match status" value="1"/>
</dbReference>
<keyword evidence="2" id="KW-0132">Cell division</keyword>
<dbReference type="Gene3D" id="1.10.472.10">
    <property type="entry name" value="Cyclin-like"/>
    <property type="match status" value="2"/>
</dbReference>
<dbReference type="GO" id="GO:0051301">
    <property type="term" value="P:cell division"/>
    <property type="evidence" value="ECO:0007669"/>
    <property type="project" value="UniProtKB-KW"/>
</dbReference>
<protein>
    <recommendedName>
        <fullName evidence="11">Cyclin-B3-1</fullName>
    </recommendedName>
</protein>
<evidence type="ECO:0000259" key="8">
    <source>
        <dbReference type="SMART" id="SM01332"/>
    </source>
</evidence>
<dbReference type="InterPro" id="IPR006671">
    <property type="entry name" value="Cyclin_N"/>
</dbReference>
<dbReference type="Proteomes" id="UP001206925">
    <property type="component" value="Unassembled WGS sequence"/>
</dbReference>
<feature type="region of interest" description="Disordered" evidence="6">
    <location>
        <begin position="1"/>
        <end position="28"/>
    </location>
</feature>
<feature type="compositionally biased region" description="Basic and acidic residues" evidence="6">
    <location>
        <begin position="11"/>
        <end position="21"/>
    </location>
</feature>
<dbReference type="InterPro" id="IPR004367">
    <property type="entry name" value="Cyclin_C-dom"/>
</dbReference>
<evidence type="ECO:0000259" key="7">
    <source>
        <dbReference type="SMART" id="SM00385"/>
    </source>
</evidence>